<evidence type="ECO:0000313" key="2">
    <source>
        <dbReference type="EMBL" id="AEV30962.1"/>
    </source>
</evidence>
<evidence type="ECO:0008006" key="4">
    <source>
        <dbReference type="Google" id="ProtNLM"/>
    </source>
</evidence>
<accession>G8QQN2</accession>
<keyword evidence="1" id="KW-0732">Signal</keyword>
<dbReference type="EMBL" id="CP003155">
    <property type="protein sequence ID" value="AEV30962.1"/>
    <property type="molecule type" value="Genomic_DNA"/>
</dbReference>
<evidence type="ECO:0000313" key="3">
    <source>
        <dbReference type="Proteomes" id="UP000005632"/>
    </source>
</evidence>
<keyword evidence="3" id="KW-1185">Reference proteome</keyword>
<reference evidence="2 3" key="1">
    <citation type="submission" date="2011-11" db="EMBL/GenBank/DDBJ databases">
        <title>Complete sequence of Spirochaeta sp. grapes.</title>
        <authorList>
            <consortium name="US DOE Joint Genome Institute"/>
            <person name="Lucas S."/>
            <person name="Han J."/>
            <person name="Lapidus A."/>
            <person name="Cheng J.-F."/>
            <person name="Goodwin L."/>
            <person name="Pitluck S."/>
            <person name="Peters L."/>
            <person name="Ovchinnikova G."/>
            <person name="Munk A.C."/>
            <person name="Detter J.C."/>
            <person name="Han C."/>
            <person name="Tapia R."/>
            <person name="Land M."/>
            <person name="Hauser L."/>
            <person name="Kyrpides N."/>
            <person name="Ivanova N."/>
            <person name="Pagani I."/>
            <person name="Ritalahtilisa K."/>
            <person name="Loeffler F."/>
            <person name="Woyke T."/>
        </authorList>
    </citation>
    <scope>NUCLEOTIDE SEQUENCE [LARGE SCALE GENOMIC DNA]</scope>
    <source>
        <strain evidence="3">ATCC BAA-1885 / DSM 22778 / Grapes</strain>
    </source>
</reference>
<evidence type="ECO:0000256" key="1">
    <source>
        <dbReference type="SAM" id="SignalP"/>
    </source>
</evidence>
<dbReference type="STRING" id="158190.SpiGrapes_3217"/>
<name>G8QQN2_SPHPG</name>
<dbReference type="HOGENOM" id="CLU_775910_0_0_12"/>
<dbReference type="KEGG" id="sgp:SpiGrapes_3217"/>
<feature type="chain" id="PRO_5003514147" description="DUF5723 domain-containing protein" evidence="1">
    <location>
        <begin position="23"/>
        <end position="357"/>
    </location>
</feature>
<dbReference type="AlphaFoldDB" id="G8QQN2"/>
<dbReference type="RefSeq" id="WP_014271801.1">
    <property type="nucleotide sequence ID" value="NC_016633.1"/>
</dbReference>
<organism evidence="2 3">
    <name type="scientific">Sphaerochaeta pleomorpha (strain ATCC BAA-1885 / DSM 22778 / Grapes)</name>
    <dbReference type="NCBI Taxonomy" id="158190"/>
    <lineage>
        <taxon>Bacteria</taxon>
        <taxon>Pseudomonadati</taxon>
        <taxon>Spirochaetota</taxon>
        <taxon>Spirochaetia</taxon>
        <taxon>Spirochaetales</taxon>
        <taxon>Sphaerochaetaceae</taxon>
        <taxon>Sphaerochaeta</taxon>
    </lineage>
</organism>
<sequence length="357" mass="39024">MKKRFVLGCVLTFCLASLGSSPLDRTDLSSIGSGSAGLALTSSTSFFANPAALYFRDVTDSSFYVSGSYKDYMVPTNFSNGEPNPFVDSPVSDFCVSFSGRSLALTLESQTSLSDRTVFADYTTYVAKSSTLFQLDWAVGSNKIAFGLSLRAVSFSERSPILVRDAYTVGDYFVETVLGKYETLEEDAIVSAGLGLLLNYDWFKMGVTSDAFAYAQGDDSLAISSESLFKTLRWGFALSSPTYDSTNQLNLFKIESALDLCNIGDLETREVRFGLDIKLQLLPFWSVSLNNGYREIKPDIGDFFAIVPENGIHTIGLEIQLNRVSLDLACSIPLDWYLGTKDDDSSVAITLAMSFAV</sequence>
<protein>
    <recommendedName>
        <fullName evidence="4">DUF5723 domain-containing protein</fullName>
    </recommendedName>
</protein>
<dbReference type="OrthoDB" id="370128at2"/>
<feature type="signal peptide" evidence="1">
    <location>
        <begin position="1"/>
        <end position="22"/>
    </location>
</feature>
<gene>
    <name evidence="2" type="ordered locus">SpiGrapes_3217</name>
</gene>
<proteinExistence type="predicted"/>
<dbReference type="Proteomes" id="UP000005632">
    <property type="component" value="Chromosome"/>
</dbReference>